<dbReference type="GO" id="GO:0000155">
    <property type="term" value="F:phosphorelay sensor kinase activity"/>
    <property type="evidence" value="ECO:0007669"/>
    <property type="project" value="InterPro"/>
</dbReference>
<dbReference type="InterPro" id="IPR003594">
    <property type="entry name" value="HATPase_dom"/>
</dbReference>
<feature type="domain" description="Histidine kinase" evidence="9">
    <location>
        <begin position="227"/>
        <end position="446"/>
    </location>
</feature>
<dbReference type="InterPro" id="IPR003661">
    <property type="entry name" value="HisK_dim/P_dom"/>
</dbReference>
<dbReference type="SUPFAM" id="SSF47384">
    <property type="entry name" value="Homodimeric domain of signal transducing histidine kinase"/>
    <property type="match status" value="1"/>
</dbReference>
<dbReference type="FunFam" id="1.10.287.130:FF:000001">
    <property type="entry name" value="Two-component sensor histidine kinase"/>
    <property type="match status" value="1"/>
</dbReference>
<dbReference type="InterPro" id="IPR036097">
    <property type="entry name" value="HisK_dim/P_sf"/>
</dbReference>
<dbReference type="GO" id="GO:0005886">
    <property type="term" value="C:plasma membrane"/>
    <property type="evidence" value="ECO:0007669"/>
    <property type="project" value="TreeGrafter"/>
</dbReference>
<dbReference type="FunFam" id="3.30.565.10:FF:000006">
    <property type="entry name" value="Sensor histidine kinase WalK"/>
    <property type="match status" value="1"/>
</dbReference>
<dbReference type="Pfam" id="PF02518">
    <property type="entry name" value="HATPase_c"/>
    <property type="match status" value="1"/>
</dbReference>
<dbReference type="Pfam" id="PF00512">
    <property type="entry name" value="HisKA"/>
    <property type="match status" value="1"/>
</dbReference>
<reference evidence="10" key="1">
    <citation type="submission" date="2021-05" db="EMBL/GenBank/DDBJ databases">
        <authorList>
            <person name="Pietrasiak N."/>
            <person name="Ward R."/>
            <person name="Stajich J.E."/>
            <person name="Kurbessoian T."/>
        </authorList>
    </citation>
    <scope>NUCLEOTIDE SEQUENCE</scope>
    <source>
        <strain evidence="10">CPER-KK1</strain>
    </source>
</reference>
<dbReference type="Proteomes" id="UP000753908">
    <property type="component" value="Unassembled WGS sequence"/>
</dbReference>
<dbReference type="SMART" id="SM00388">
    <property type="entry name" value="HisKA"/>
    <property type="match status" value="1"/>
</dbReference>
<dbReference type="SMART" id="SM00387">
    <property type="entry name" value="HATPase_c"/>
    <property type="match status" value="1"/>
</dbReference>
<dbReference type="GO" id="GO:0016036">
    <property type="term" value="P:cellular response to phosphate starvation"/>
    <property type="evidence" value="ECO:0007669"/>
    <property type="project" value="TreeGrafter"/>
</dbReference>
<evidence type="ECO:0000256" key="7">
    <source>
        <dbReference type="ARBA" id="ARBA00023136"/>
    </source>
</evidence>
<name>A0A951PPH0_9CYAN</name>
<comment type="catalytic activity">
    <reaction evidence="1">
        <text>ATP + protein L-histidine = ADP + protein N-phospho-L-histidine.</text>
        <dbReference type="EC" id="2.7.13.3"/>
    </reaction>
</comment>
<keyword evidence="6" id="KW-0902">Two-component regulatory system</keyword>
<accession>A0A951PPH0</accession>
<sequence>MHQNKLFNRTRWRLALWYAGVMSFILSVSGLGVYEAIAHAHWVALDRELESVAGTLHDSIELKLNQPGRLEPIVEELLPNLCHRGDNCMTQPLSSSRHVLSAVNQGNYYVRFFDSSGQLIAIAGVHPEGLPEVLNKERWQTLEDGKGNVYHQISLSLHTRSNRDWGYFQVGRSLKDFNDYLNNVKWILKLGSPTTLILVGISSWWLAGLAMQPIYKSYRQIQQFTADAAHELRTPLAATQATVESARSMPQLDEKEVQDILDTIGRQNRRLNQLVADLLLLARLEQQAVPRRCQMSCLNDLVSDLVEEFAALALSKSVALTSLVQTHNPLNVVGDEEQLYRLVSNLIVNAIQYTPAEGQVTVVLDRNDHQALIQVRDTGIGIAPSEQTQIFDRFYRVNSDRSRGTGGSGLGLAIAKALVQAHQGSIQVLSESGKGSTFTIRLPLGVTSPESDRSSFQFKWLYRHLSKKKFRFKR</sequence>
<dbReference type="AlphaFoldDB" id="A0A951PPH0"/>
<dbReference type="InterPro" id="IPR050351">
    <property type="entry name" value="BphY/WalK/GraS-like"/>
</dbReference>
<keyword evidence="5 10" id="KW-0418">Kinase</keyword>
<evidence type="ECO:0000256" key="8">
    <source>
        <dbReference type="SAM" id="Phobius"/>
    </source>
</evidence>
<dbReference type="GO" id="GO:0004721">
    <property type="term" value="F:phosphoprotein phosphatase activity"/>
    <property type="evidence" value="ECO:0007669"/>
    <property type="project" value="TreeGrafter"/>
</dbReference>
<keyword evidence="8" id="KW-0812">Transmembrane</keyword>
<reference evidence="10" key="2">
    <citation type="journal article" date="2022" name="Microbiol. Resour. Announc.">
        <title>Metagenome Sequencing to Explore Phylogenomics of Terrestrial Cyanobacteria.</title>
        <authorList>
            <person name="Ward R.D."/>
            <person name="Stajich J.E."/>
            <person name="Johansen J.R."/>
            <person name="Huntemann M."/>
            <person name="Clum A."/>
            <person name="Foster B."/>
            <person name="Foster B."/>
            <person name="Roux S."/>
            <person name="Palaniappan K."/>
            <person name="Varghese N."/>
            <person name="Mukherjee S."/>
            <person name="Reddy T.B.K."/>
            <person name="Daum C."/>
            <person name="Copeland A."/>
            <person name="Chen I.A."/>
            <person name="Ivanova N.N."/>
            <person name="Kyrpides N.C."/>
            <person name="Shapiro N."/>
            <person name="Eloe-Fadrosh E.A."/>
            <person name="Pietrasiak N."/>
        </authorList>
    </citation>
    <scope>NUCLEOTIDE SEQUENCE</scope>
    <source>
        <strain evidence="10">CPER-KK1</strain>
    </source>
</reference>
<dbReference type="InterPro" id="IPR036890">
    <property type="entry name" value="HATPase_C_sf"/>
</dbReference>
<dbReference type="InterPro" id="IPR005467">
    <property type="entry name" value="His_kinase_dom"/>
</dbReference>
<proteinExistence type="predicted"/>
<evidence type="ECO:0000256" key="2">
    <source>
        <dbReference type="ARBA" id="ARBA00012438"/>
    </source>
</evidence>
<evidence type="ECO:0000256" key="6">
    <source>
        <dbReference type="ARBA" id="ARBA00023012"/>
    </source>
</evidence>
<dbReference type="CDD" id="cd00082">
    <property type="entry name" value="HisKA"/>
    <property type="match status" value="1"/>
</dbReference>
<dbReference type="CDD" id="cd00075">
    <property type="entry name" value="HATPase"/>
    <property type="match status" value="1"/>
</dbReference>
<feature type="transmembrane region" description="Helical" evidence="8">
    <location>
        <begin position="15"/>
        <end position="37"/>
    </location>
</feature>
<dbReference type="PROSITE" id="PS50109">
    <property type="entry name" value="HIS_KIN"/>
    <property type="match status" value="1"/>
</dbReference>
<dbReference type="EMBL" id="JAHHIF010000024">
    <property type="protein sequence ID" value="MBW4546354.1"/>
    <property type="molecule type" value="Genomic_DNA"/>
</dbReference>
<dbReference type="SUPFAM" id="SSF55874">
    <property type="entry name" value="ATPase domain of HSP90 chaperone/DNA topoisomerase II/histidine kinase"/>
    <property type="match status" value="1"/>
</dbReference>
<dbReference type="EC" id="2.7.13.3" evidence="2"/>
<dbReference type="NCBIfam" id="NF041735">
    <property type="entry name" value="hist_kin_RppB"/>
    <property type="match status" value="1"/>
</dbReference>
<gene>
    <name evidence="10" type="ORF">KME25_18195</name>
</gene>
<dbReference type="Gene3D" id="1.10.287.130">
    <property type="match status" value="1"/>
</dbReference>
<keyword evidence="8" id="KW-1133">Transmembrane helix</keyword>
<evidence type="ECO:0000256" key="5">
    <source>
        <dbReference type="ARBA" id="ARBA00022777"/>
    </source>
</evidence>
<evidence type="ECO:0000256" key="4">
    <source>
        <dbReference type="ARBA" id="ARBA00022679"/>
    </source>
</evidence>
<dbReference type="PRINTS" id="PR00344">
    <property type="entry name" value="BCTRLSENSOR"/>
</dbReference>
<keyword evidence="7 8" id="KW-0472">Membrane</keyword>
<keyword evidence="4" id="KW-0808">Transferase</keyword>
<evidence type="ECO:0000313" key="10">
    <source>
        <dbReference type="EMBL" id="MBW4546354.1"/>
    </source>
</evidence>
<protein>
    <recommendedName>
        <fullName evidence="2">histidine kinase</fullName>
        <ecNumber evidence="2">2.7.13.3</ecNumber>
    </recommendedName>
</protein>
<dbReference type="PANTHER" id="PTHR45453:SF1">
    <property type="entry name" value="PHOSPHATE REGULON SENSOR PROTEIN PHOR"/>
    <property type="match status" value="1"/>
</dbReference>
<feature type="transmembrane region" description="Helical" evidence="8">
    <location>
        <begin position="195"/>
        <end position="215"/>
    </location>
</feature>
<dbReference type="InterPro" id="IPR049835">
    <property type="entry name" value="RppB"/>
</dbReference>
<organism evidence="10 11">
    <name type="scientific">Symplocastrum torsivum CPER-KK1</name>
    <dbReference type="NCBI Taxonomy" id="450513"/>
    <lineage>
        <taxon>Bacteria</taxon>
        <taxon>Bacillati</taxon>
        <taxon>Cyanobacteriota</taxon>
        <taxon>Cyanophyceae</taxon>
        <taxon>Oscillatoriophycideae</taxon>
        <taxon>Oscillatoriales</taxon>
        <taxon>Microcoleaceae</taxon>
        <taxon>Symplocastrum</taxon>
    </lineage>
</organism>
<dbReference type="PANTHER" id="PTHR45453">
    <property type="entry name" value="PHOSPHATE REGULON SENSOR PROTEIN PHOR"/>
    <property type="match status" value="1"/>
</dbReference>
<evidence type="ECO:0000256" key="3">
    <source>
        <dbReference type="ARBA" id="ARBA00022553"/>
    </source>
</evidence>
<keyword evidence="3" id="KW-0597">Phosphoprotein</keyword>
<dbReference type="InterPro" id="IPR004358">
    <property type="entry name" value="Sig_transdc_His_kin-like_C"/>
</dbReference>
<comment type="caution">
    <text evidence="10">The sequence shown here is derived from an EMBL/GenBank/DDBJ whole genome shotgun (WGS) entry which is preliminary data.</text>
</comment>
<evidence type="ECO:0000259" key="9">
    <source>
        <dbReference type="PROSITE" id="PS50109"/>
    </source>
</evidence>
<dbReference type="Gene3D" id="3.30.565.10">
    <property type="entry name" value="Histidine kinase-like ATPase, C-terminal domain"/>
    <property type="match status" value="1"/>
</dbReference>
<evidence type="ECO:0000313" key="11">
    <source>
        <dbReference type="Proteomes" id="UP000753908"/>
    </source>
</evidence>
<evidence type="ECO:0000256" key="1">
    <source>
        <dbReference type="ARBA" id="ARBA00000085"/>
    </source>
</evidence>